<accession>A0A2L1C879</accession>
<evidence type="ECO:0000313" key="7">
    <source>
        <dbReference type="EMBL" id="MBA2863745.1"/>
    </source>
</evidence>
<comment type="catalytic activity">
    <reaction evidence="4">
        <text>a D-aminoacyl-tRNA + H2O = a tRNA + a D-alpha-amino acid + H(+)</text>
        <dbReference type="Rhea" id="RHEA:13953"/>
        <dbReference type="Rhea" id="RHEA-COMP:10123"/>
        <dbReference type="Rhea" id="RHEA-COMP:10124"/>
        <dbReference type="ChEBI" id="CHEBI:15377"/>
        <dbReference type="ChEBI" id="CHEBI:15378"/>
        <dbReference type="ChEBI" id="CHEBI:59871"/>
        <dbReference type="ChEBI" id="CHEBI:78442"/>
        <dbReference type="ChEBI" id="CHEBI:79333"/>
        <dbReference type="EC" id="3.1.1.96"/>
    </reaction>
</comment>
<keyword evidence="2 4" id="KW-0378">Hydrolase</keyword>
<dbReference type="RefSeq" id="WP_104837111.1">
    <property type="nucleotide sequence ID" value="NZ_CP026606.1"/>
</dbReference>
<name>A0A2L1C879_METMI</name>
<dbReference type="Proteomes" id="UP000239462">
    <property type="component" value="Chromosome"/>
</dbReference>
<comment type="subunit">
    <text evidence="4">Monomer.</text>
</comment>
<keyword evidence="3 4" id="KW-0862">Zinc</keyword>
<dbReference type="AlphaFoldDB" id="A0A2L1C879"/>
<evidence type="ECO:0000313" key="11">
    <source>
        <dbReference type="Proteomes" id="UP000590564"/>
    </source>
</evidence>
<evidence type="ECO:0000256" key="4">
    <source>
        <dbReference type="HAMAP-Rule" id="MF_00562"/>
    </source>
</evidence>
<dbReference type="SUPFAM" id="SSF142535">
    <property type="entry name" value="AF0625-like"/>
    <property type="match status" value="1"/>
</dbReference>
<comment type="similarity">
    <text evidence="4">Belongs to the DtdA deacylase family.</text>
</comment>
<dbReference type="GeneID" id="36101097"/>
<evidence type="ECO:0000313" key="10">
    <source>
        <dbReference type="Proteomes" id="UP000567099"/>
    </source>
</evidence>
<organism evidence="6 9">
    <name type="scientific">Methanococcus maripaludis</name>
    <name type="common">Methanococcus deltae</name>
    <dbReference type="NCBI Taxonomy" id="39152"/>
    <lineage>
        <taxon>Archaea</taxon>
        <taxon>Methanobacteriati</taxon>
        <taxon>Methanobacteriota</taxon>
        <taxon>Methanomada group</taxon>
        <taxon>Methanococci</taxon>
        <taxon>Methanococcales</taxon>
        <taxon>Methanococcaceae</taxon>
        <taxon>Methanococcus</taxon>
    </lineage>
</organism>
<dbReference type="InterPro" id="IPR018033">
    <property type="entry name" value="Deacylase_DtdA_archaea"/>
</dbReference>
<evidence type="ECO:0000256" key="2">
    <source>
        <dbReference type="ARBA" id="ARBA00022801"/>
    </source>
</evidence>
<dbReference type="KEGG" id="mmad:MMJJ_00010"/>
<dbReference type="GO" id="GO:0019478">
    <property type="term" value="P:D-amino acid catabolic process"/>
    <property type="evidence" value="ECO:0007669"/>
    <property type="project" value="UniProtKB-UniRule"/>
</dbReference>
<comment type="function">
    <text evidence="4">D-aminoacyl-tRNA deacylase with broad substrate specificity. By recycling D-aminoacyl-tRNA to D-amino acids and free tRNA molecules, this enzyme counteracts the toxicity associated with the formation of D-aminoacyl-tRNA entities in vivo.</text>
</comment>
<dbReference type="HAMAP" id="MF_00562">
    <property type="entry name" value="Deacylase_DtdA"/>
    <property type="match status" value="1"/>
</dbReference>
<dbReference type="GO" id="GO:0008270">
    <property type="term" value="F:zinc ion binding"/>
    <property type="evidence" value="ECO:0007669"/>
    <property type="project" value="UniProtKB-UniRule"/>
</dbReference>
<sequence length="254" mass="29138">MDYLLISSETDPASQNLKKHVENYGYSVFNIEKKSTQTNYSEFPQSEMYIFLSKHASESKKPTLTVHTPGNLTDDNSHGGNPEEISPCNPVFNTLMLQNMNKYNEMEEYQELGFDVSFEVLHHGPTDLKAPSAFVEIGSSEEQWQIDDAAEIITNSLIDTLNSIQNSEYDEKEKIIGIGGGHYSPKFTKLALREEYYVGYLTPKHAKLSENILNQLTSKQEFDFVGIDWKGLYGEDKRKYVEFFDENDISWQRV</sequence>
<dbReference type="PANTHER" id="PTHR34667:SF1">
    <property type="entry name" value="D-AMINOACYL-TRNA DEACYLASE"/>
    <property type="match status" value="1"/>
</dbReference>
<dbReference type="InterPro" id="IPR007508">
    <property type="entry name" value="DtdA"/>
</dbReference>
<dbReference type="GO" id="GO:0051499">
    <property type="term" value="F:D-aminoacyl-tRNA deacylase activity"/>
    <property type="evidence" value="ECO:0007669"/>
    <property type="project" value="UniProtKB-UniRule"/>
</dbReference>
<comment type="cofactor">
    <cofactor evidence="4">
        <name>Zn(2+)</name>
        <dbReference type="ChEBI" id="CHEBI:29105"/>
    </cofactor>
    <text evidence="4">Binds 2 Zn(2+) ions per subunit.</text>
</comment>
<evidence type="ECO:0000256" key="5">
    <source>
        <dbReference type="SAM" id="MobiDB-lite"/>
    </source>
</evidence>
<evidence type="ECO:0000313" key="6">
    <source>
        <dbReference type="EMBL" id="AVB75420.1"/>
    </source>
</evidence>
<reference evidence="6" key="2">
    <citation type="submission" date="2018-02" db="EMBL/GenBank/DDBJ databases">
        <title>Complete genome sequence of the Methanococcus maripaludis type strain JJ (DSM 2067), a model for selenoprotein synthesis in Archaea.</title>
        <authorList>
            <person name="Poehlein A."/>
            <person name="Heym D."/>
            <person name="Quitzke V."/>
            <person name="Fersch J."/>
            <person name="Daniel R."/>
            <person name="Rother M."/>
        </authorList>
    </citation>
    <scope>NUCLEOTIDE SEQUENCE [LARGE SCALE GENOMIC DNA]</scope>
    <source>
        <strain evidence="6">DSM 2067</strain>
    </source>
</reference>
<dbReference type="PANTHER" id="PTHR34667">
    <property type="entry name" value="D-AMINOACYL-TRNA DEACYLASE"/>
    <property type="match status" value="1"/>
</dbReference>
<dbReference type="NCBIfam" id="NF003071">
    <property type="entry name" value="PRK03995.1-3"/>
    <property type="match status" value="1"/>
</dbReference>
<dbReference type="Proteomes" id="UP000567099">
    <property type="component" value="Unassembled WGS sequence"/>
</dbReference>
<reference evidence="9" key="1">
    <citation type="journal article" date="2018" name="Genome Announc.">
        <title>Complete Genome Sequence of the Methanococcus maripaludis Type Strain JJ (DSM 2067), a Model for Selenoprotein Synthesis in Archaea.</title>
        <authorList>
            <person name="Poehlein A."/>
            <person name="Heym D."/>
            <person name="Quitzke V."/>
            <person name="Fersch J."/>
            <person name="Daniel R."/>
            <person name="Rother M."/>
        </authorList>
    </citation>
    <scope>NUCLEOTIDE SEQUENCE [LARGE SCALE GENOMIC DNA]</scope>
    <source>
        <strain evidence="9">DSM 2067</strain>
    </source>
</reference>
<gene>
    <name evidence="4" type="primary">dtdA</name>
    <name evidence="7" type="ORF">HNP94_000745</name>
    <name evidence="8" type="ORF">HNP96_000270</name>
    <name evidence="6" type="ORF">MMJJ_00010</name>
</gene>
<evidence type="ECO:0000313" key="8">
    <source>
        <dbReference type="EMBL" id="MBB6496249.1"/>
    </source>
</evidence>
<protein>
    <recommendedName>
        <fullName evidence="4">D-aminoacyl-tRNA deacylase</fullName>
        <ecNumber evidence="4">3.1.1.96</ecNumber>
    </recommendedName>
</protein>
<reference evidence="8 11" key="3">
    <citation type="submission" date="2020-08" db="EMBL/GenBank/DDBJ databases">
        <title>Genomic Encyclopedia of Type Strains, Phase IV (KMG-V): Genome sequencing to study the core and pangenomes of soil and plant-associated prokaryotes.</title>
        <authorList>
            <person name="Whitman W."/>
        </authorList>
    </citation>
    <scope>NUCLEOTIDE SEQUENCE [LARGE SCALE GENOMIC DNA]</scope>
    <source>
        <strain evidence="7 10">C13</strain>
        <strain evidence="8 11">D1</strain>
    </source>
</reference>
<dbReference type="EMBL" id="JACDUO010000001">
    <property type="protein sequence ID" value="MBA2863745.1"/>
    <property type="molecule type" value="Genomic_DNA"/>
</dbReference>
<dbReference type="EMBL" id="JACHED010000001">
    <property type="protein sequence ID" value="MBB6496249.1"/>
    <property type="molecule type" value="Genomic_DNA"/>
</dbReference>
<dbReference type="Proteomes" id="UP000590564">
    <property type="component" value="Unassembled WGS sequence"/>
</dbReference>
<dbReference type="Gene3D" id="3.40.630.50">
    <property type="entry name" value="AF0625-like"/>
    <property type="match status" value="1"/>
</dbReference>
<evidence type="ECO:0000313" key="9">
    <source>
        <dbReference type="Proteomes" id="UP000239462"/>
    </source>
</evidence>
<feature type="region of interest" description="Disordered" evidence="5">
    <location>
        <begin position="61"/>
        <end position="82"/>
    </location>
</feature>
<dbReference type="EMBL" id="CP026606">
    <property type="protein sequence ID" value="AVB75420.1"/>
    <property type="molecule type" value="Genomic_DNA"/>
</dbReference>
<evidence type="ECO:0000256" key="3">
    <source>
        <dbReference type="ARBA" id="ARBA00022833"/>
    </source>
</evidence>
<dbReference type="Pfam" id="PF04414">
    <property type="entry name" value="tRNA_deacylase"/>
    <property type="match status" value="1"/>
</dbReference>
<dbReference type="PIRSF" id="PIRSF016210">
    <property type="entry name" value="UCP016210"/>
    <property type="match status" value="1"/>
</dbReference>
<comment type="catalytic activity">
    <reaction evidence="4">
        <text>glycyl-tRNA(Ala) + H2O = tRNA(Ala) + glycine + H(+)</text>
        <dbReference type="Rhea" id="RHEA:53744"/>
        <dbReference type="Rhea" id="RHEA-COMP:9657"/>
        <dbReference type="Rhea" id="RHEA-COMP:13640"/>
        <dbReference type="ChEBI" id="CHEBI:15377"/>
        <dbReference type="ChEBI" id="CHEBI:15378"/>
        <dbReference type="ChEBI" id="CHEBI:57305"/>
        <dbReference type="ChEBI" id="CHEBI:78442"/>
        <dbReference type="ChEBI" id="CHEBI:78522"/>
        <dbReference type="EC" id="3.1.1.96"/>
    </reaction>
</comment>
<feature type="compositionally biased region" description="Polar residues" evidence="5">
    <location>
        <begin position="65"/>
        <end position="74"/>
    </location>
</feature>
<dbReference type="Gene3D" id="3.40.50.10700">
    <property type="entry name" value="AF0625-like"/>
    <property type="match status" value="1"/>
</dbReference>
<keyword evidence="1 4" id="KW-0479">Metal-binding</keyword>
<evidence type="ECO:0000256" key="1">
    <source>
        <dbReference type="ARBA" id="ARBA00022723"/>
    </source>
</evidence>
<dbReference type="EC" id="3.1.1.96" evidence="4"/>
<proteinExistence type="inferred from homology"/>